<dbReference type="PaxDb" id="3635-A0A1U8JVM3"/>
<name>A0A1U8JVM3_GOSHI</name>
<sequence length="291" mass="32506">MRCKKHLSDLSSSVGVCATCLRELLLVLVAAQAQSASSAAASEDSRPPPLIFPCSVSPYISRRKSDDNSATSIHHRRFYTLPQVDLTTTAAEFGTATSFKKKHRFFLFSSLFRARSDKFNLDPRVHHRRDSCDELSTSSSSPSWFSAIFTVGRKNQQSSRTSHVEYFSQFGPRDRRSCIERGMSPAVEANPGDECDLSLPGRSAEVSPRWKRIPTEARRARTRSKNMSKIALCLSPLVRASPNRQWSGLPADMWFASEGRPPMKPHLATASGFCGNRSKKLADFGRVNYKR</sequence>
<dbReference type="OrthoDB" id="688025at2759"/>
<evidence type="ECO:0000256" key="1">
    <source>
        <dbReference type="SAM" id="SignalP"/>
    </source>
</evidence>
<organism evidence="2 3">
    <name type="scientific">Gossypium hirsutum</name>
    <name type="common">Upland cotton</name>
    <name type="synonym">Gossypium mexicanum</name>
    <dbReference type="NCBI Taxonomy" id="3635"/>
    <lineage>
        <taxon>Eukaryota</taxon>
        <taxon>Viridiplantae</taxon>
        <taxon>Streptophyta</taxon>
        <taxon>Embryophyta</taxon>
        <taxon>Tracheophyta</taxon>
        <taxon>Spermatophyta</taxon>
        <taxon>Magnoliopsida</taxon>
        <taxon>eudicotyledons</taxon>
        <taxon>Gunneridae</taxon>
        <taxon>Pentapetalae</taxon>
        <taxon>rosids</taxon>
        <taxon>malvids</taxon>
        <taxon>Malvales</taxon>
        <taxon>Malvaceae</taxon>
        <taxon>Malvoideae</taxon>
        <taxon>Gossypium</taxon>
    </lineage>
</organism>
<feature type="signal peptide" evidence="1">
    <location>
        <begin position="1"/>
        <end position="35"/>
    </location>
</feature>
<keyword evidence="2" id="KW-1185">Reference proteome</keyword>
<dbReference type="Proteomes" id="UP000818029">
    <property type="component" value="Chromosome A11"/>
</dbReference>
<accession>A0A1U8JVM3</accession>
<gene>
    <name evidence="3" type="primary">LOC107910877</name>
</gene>
<evidence type="ECO:0000313" key="3">
    <source>
        <dbReference type="RefSeq" id="XP_016694290.1"/>
    </source>
</evidence>
<dbReference type="AlphaFoldDB" id="A0A1U8JVM3"/>
<protein>
    <recommendedName>
        <fullName evidence="4">Secreted protein</fullName>
    </recommendedName>
</protein>
<proteinExistence type="predicted"/>
<dbReference type="PANTHER" id="PTHR35486">
    <property type="entry name" value="EXPRESSED PROTEIN"/>
    <property type="match status" value="1"/>
</dbReference>
<reference evidence="3" key="2">
    <citation type="submission" date="2025-08" db="UniProtKB">
        <authorList>
            <consortium name="RefSeq"/>
        </authorList>
    </citation>
    <scope>IDENTIFICATION</scope>
</reference>
<dbReference type="RefSeq" id="XP_016694290.1">
    <property type="nucleotide sequence ID" value="XM_016838801.1"/>
</dbReference>
<dbReference type="STRING" id="3635.A0A1U8JVM3"/>
<dbReference type="PANTHER" id="PTHR35486:SF1">
    <property type="entry name" value="OS02G0689500 PROTEIN"/>
    <property type="match status" value="1"/>
</dbReference>
<feature type="chain" id="PRO_5010568040" description="Secreted protein" evidence="1">
    <location>
        <begin position="36"/>
        <end position="291"/>
    </location>
</feature>
<evidence type="ECO:0008006" key="4">
    <source>
        <dbReference type="Google" id="ProtNLM"/>
    </source>
</evidence>
<keyword evidence="1" id="KW-0732">Signal</keyword>
<dbReference type="KEGG" id="ghi:107910877"/>
<dbReference type="OMA" id="HRQHRHD"/>
<evidence type="ECO:0000313" key="2">
    <source>
        <dbReference type="Proteomes" id="UP000818029"/>
    </source>
</evidence>
<reference evidence="2" key="1">
    <citation type="journal article" date="2020" name="Nat. Genet.">
        <title>Genomic diversifications of five Gossypium allopolyploid species and their impact on cotton improvement.</title>
        <authorList>
            <person name="Chen Z.J."/>
            <person name="Sreedasyam A."/>
            <person name="Ando A."/>
            <person name="Song Q."/>
            <person name="De Santiago L.M."/>
            <person name="Hulse-Kemp A.M."/>
            <person name="Ding M."/>
            <person name="Ye W."/>
            <person name="Kirkbride R.C."/>
            <person name="Jenkins J."/>
            <person name="Plott C."/>
            <person name="Lovell J."/>
            <person name="Lin Y.M."/>
            <person name="Vaughn R."/>
            <person name="Liu B."/>
            <person name="Simpson S."/>
            <person name="Scheffler B.E."/>
            <person name="Wen L."/>
            <person name="Saski C.A."/>
            <person name="Grover C.E."/>
            <person name="Hu G."/>
            <person name="Conover J.L."/>
            <person name="Carlson J.W."/>
            <person name="Shu S."/>
            <person name="Boston L.B."/>
            <person name="Williams M."/>
            <person name="Peterson D.G."/>
            <person name="McGee K."/>
            <person name="Jones D.C."/>
            <person name="Wendel J.F."/>
            <person name="Stelly D.M."/>
            <person name="Grimwood J."/>
            <person name="Schmutz J."/>
        </authorList>
    </citation>
    <scope>NUCLEOTIDE SEQUENCE [LARGE SCALE GENOMIC DNA]</scope>
    <source>
        <strain evidence="2">cv. TM-1</strain>
    </source>
</reference>
<dbReference type="GeneID" id="107910877"/>